<evidence type="ECO:0000256" key="1">
    <source>
        <dbReference type="ARBA" id="ARBA00004651"/>
    </source>
</evidence>
<evidence type="ECO:0000313" key="7">
    <source>
        <dbReference type="EMBL" id="MRH09917.1"/>
    </source>
</evidence>
<dbReference type="EMBL" id="WJNA01000039">
    <property type="protein sequence ID" value="MRH09917.1"/>
    <property type="molecule type" value="Genomic_DNA"/>
</dbReference>
<dbReference type="InterPro" id="IPR002797">
    <property type="entry name" value="Polysacc_synth"/>
</dbReference>
<feature type="transmembrane region" description="Helical" evidence="6">
    <location>
        <begin position="12"/>
        <end position="34"/>
    </location>
</feature>
<feature type="transmembrane region" description="Helical" evidence="6">
    <location>
        <begin position="294"/>
        <end position="318"/>
    </location>
</feature>
<dbReference type="GO" id="GO:0005886">
    <property type="term" value="C:plasma membrane"/>
    <property type="evidence" value="ECO:0007669"/>
    <property type="project" value="UniProtKB-SubCell"/>
</dbReference>
<evidence type="ECO:0000256" key="6">
    <source>
        <dbReference type="SAM" id="Phobius"/>
    </source>
</evidence>
<feature type="transmembrane region" description="Helical" evidence="6">
    <location>
        <begin position="330"/>
        <end position="352"/>
    </location>
</feature>
<accession>A0A6L5P8K5</accession>
<dbReference type="PANTHER" id="PTHR30250:SF11">
    <property type="entry name" value="O-ANTIGEN TRANSPORTER-RELATED"/>
    <property type="match status" value="1"/>
</dbReference>
<dbReference type="PANTHER" id="PTHR30250">
    <property type="entry name" value="PST FAMILY PREDICTED COLANIC ACID TRANSPORTER"/>
    <property type="match status" value="1"/>
</dbReference>
<evidence type="ECO:0000256" key="4">
    <source>
        <dbReference type="ARBA" id="ARBA00022989"/>
    </source>
</evidence>
<dbReference type="Proteomes" id="UP000472879">
    <property type="component" value="Unassembled WGS sequence"/>
</dbReference>
<dbReference type="Pfam" id="PF01943">
    <property type="entry name" value="Polysacc_synt"/>
    <property type="match status" value="1"/>
</dbReference>
<evidence type="ECO:0000256" key="5">
    <source>
        <dbReference type="ARBA" id="ARBA00023136"/>
    </source>
</evidence>
<dbReference type="InterPro" id="IPR050833">
    <property type="entry name" value="Poly_Biosynth_Transport"/>
</dbReference>
<keyword evidence="2" id="KW-1003">Cell membrane</keyword>
<evidence type="ECO:0000256" key="3">
    <source>
        <dbReference type="ARBA" id="ARBA00022692"/>
    </source>
</evidence>
<keyword evidence="4 6" id="KW-1133">Transmembrane helix</keyword>
<keyword evidence="5 6" id="KW-0472">Membrane</keyword>
<feature type="transmembrane region" description="Helical" evidence="6">
    <location>
        <begin position="46"/>
        <end position="67"/>
    </location>
</feature>
<name>A0A6L5P8K5_LIMRT</name>
<comment type="caution">
    <text evidence="7">The sequence shown here is derived from an EMBL/GenBank/DDBJ whole genome shotgun (WGS) entry which is preliminary data.</text>
</comment>
<feature type="transmembrane region" description="Helical" evidence="6">
    <location>
        <begin position="418"/>
        <end position="434"/>
    </location>
</feature>
<sequence length="472" mass="53793">MKRYIYLLKNIGLLTISSFTSSILSFLLVPLYTSVLSTTDYGIYDIFNTTIMLCIPIFTVGIIEAVLRFSLDKDNNAEEIFAIGNSFIIRGFLILVFLLILNYIFNVFAIVRTYSLFFLLLYAVTSFSQLLQYYARGREEIASLAVAGILSSIVTLTLNILLLLVIRLGLRGYFIASIIGLLTPGIYLSIKMKVWEYIIPHPNLRYRILKRKMVDYSWPMVINSISWWINNSSSRYIIIFLCGISENGLFSVGNKIPTILNVFQQIFNQAWVLSSVDEFDPEDSKRFFIKTYNVYNFMMVITCSILILSTKILARILYAKDFYVAWKYVPFLMIAIVFSAVSGLLGGIFSAVKDSKAYSKTTVVGAIVNIFTSFALVYVMGAIGASIGNAFSFFIVWAMRVKIAKKYMNLRINLVRDNIVYFILVIQAIIIIYVNSTLSYFLQGLCVMLIVFAYRKELINLRNSVKLNLKRG</sequence>
<feature type="transmembrane region" description="Helical" evidence="6">
    <location>
        <begin position="141"/>
        <end position="166"/>
    </location>
</feature>
<dbReference type="AlphaFoldDB" id="A0A6L5P8K5"/>
<proteinExistence type="predicted"/>
<feature type="transmembrane region" description="Helical" evidence="6">
    <location>
        <begin position="114"/>
        <end position="134"/>
    </location>
</feature>
<comment type="subcellular location">
    <subcellularLocation>
        <location evidence="1">Cell membrane</location>
        <topology evidence="1">Multi-pass membrane protein</topology>
    </subcellularLocation>
</comment>
<reference evidence="7 8" key="1">
    <citation type="submission" date="2019-11" db="EMBL/GenBank/DDBJ databases">
        <title>Draft genome sequence of 12 host-associated Lactobacillus reuteri rodent strains.</title>
        <authorList>
            <person name="Zhang S."/>
            <person name="Ozcam M."/>
            <person name="Van Pijkeren J.P."/>
        </authorList>
    </citation>
    <scope>NUCLEOTIDE SEQUENCE [LARGE SCALE GENOMIC DNA]</scope>
    <source>
        <strain evidence="7 8">Lr4020</strain>
    </source>
</reference>
<dbReference type="RefSeq" id="WP_153705301.1">
    <property type="nucleotide sequence ID" value="NZ_WJNA01000039.1"/>
</dbReference>
<organism evidence="7 8">
    <name type="scientific">Limosilactobacillus reuteri</name>
    <name type="common">Lactobacillus reuteri</name>
    <dbReference type="NCBI Taxonomy" id="1598"/>
    <lineage>
        <taxon>Bacteria</taxon>
        <taxon>Bacillati</taxon>
        <taxon>Bacillota</taxon>
        <taxon>Bacilli</taxon>
        <taxon>Lactobacillales</taxon>
        <taxon>Lactobacillaceae</taxon>
        <taxon>Limosilactobacillus</taxon>
    </lineage>
</organism>
<feature type="transmembrane region" description="Helical" evidence="6">
    <location>
        <begin position="87"/>
        <end position="108"/>
    </location>
</feature>
<feature type="transmembrane region" description="Helical" evidence="6">
    <location>
        <begin position="172"/>
        <end position="192"/>
    </location>
</feature>
<feature type="transmembrane region" description="Helical" evidence="6">
    <location>
        <begin position="364"/>
        <end position="397"/>
    </location>
</feature>
<protein>
    <submittedName>
        <fullName evidence="7">Oligosaccharide flippase family protein</fullName>
    </submittedName>
</protein>
<evidence type="ECO:0000256" key="2">
    <source>
        <dbReference type="ARBA" id="ARBA00022475"/>
    </source>
</evidence>
<gene>
    <name evidence="7" type="ORF">GIX81_10845</name>
</gene>
<keyword evidence="3 6" id="KW-0812">Transmembrane</keyword>
<evidence type="ECO:0000313" key="8">
    <source>
        <dbReference type="Proteomes" id="UP000472879"/>
    </source>
</evidence>